<evidence type="ECO:0000259" key="2">
    <source>
        <dbReference type="Pfam" id="PF00296"/>
    </source>
</evidence>
<gene>
    <name evidence="3" type="ORF">ACFW6T_04105</name>
</gene>
<organism evidence="3 4">
    <name type="scientific">Kitasatospora phosalacinea</name>
    <dbReference type="NCBI Taxonomy" id="2065"/>
    <lineage>
        <taxon>Bacteria</taxon>
        <taxon>Bacillati</taxon>
        <taxon>Actinomycetota</taxon>
        <taxon>Actinomycetes</taxon>
        <taxon>Kitasatosporales</taxon>
        <taxon>Streptomycetaceae</taxon>
        <taxon>Kitasatospora</taxon>
    </lineage>
</organism>
<dbReference type="PANTHER" id="PTHR43244:SF1">
    <property type="entry name" value="5,10-METHYLENETETRAHYDROMETHANOPTERIN REDUCTASE"/>
    <property type="match status" value="1"/>
</dbReference>
<proteinExistence type="predicted"/>
<sequence length="321" mass="34150">MSGISGQHLGFGVVSGHPGPDPDRLVADAVHAEALGFDTFSLSDHLHGDRPSWEPWTALTWIAAATERITLATDVLGLPYRSPAVLAKMAETFDRLSGGRLVVGLGSGGYEAEFRAFGLATRTPGQQVAALGEAVRVLRGLWSGESLTLPGEHFRILEGRITPPPAHRIPVWLGTYGPRALALTGTLADGWIPSLQRVEFAGARRMLAAVRAAAEAAGRDPLEITCACNVQVHFDERATPTSRLVAGGSEAVAEQLVAVVAAGFTFPQVFGLGRAEDRERFATEVVPLVRRELSLVCPLDHRATRASTGGTQHPWHRSGGP</sequence>
<dbReference type="Gene3D" id="3.20.20.30">
    <property type="entry name" value="Luciferase-like domain"/>
    <property type="match status" value="1"/>
</dbReference>
<keyword evidence="1 3" id="KW-0560">Oxidoreductase</keyword>
<dbReference type="Pfam" id="PF00296">
    <property type="entry name" value="Bac_luciferase"/>
    <property type="match status" value="1"/>
</dbReference>
<dbReference type="EMBL" id="JBHYPX010000004">
    <property type="protein sequence ID" value="MFE1351153.1"/>
    <property type="molecule type" value="Genomic_DNA"/>
</dbReference>
<accession>A0ABW6GEQ1</accession>
<dbReference type="InterPro" id="IPR050564">
    <property type="entry name" value="F420-G6PD/mer"/>
</dbReference>
<feature type="domain" description="Luciferase-like" evidence="2">
    <location>
        <begin position="17"/>
        <end position="237"/>
    </location>
</feature>
<dbReference type="PANTHER" id="PTHR43244">
    <property type="match status" value="1"/>
</dbReference>
<dbReference type="RefSeq" id="WP_380328465.1">
    <property type="nucleotide sequence ID" value="NZ_JBHYPW010000048.1"/>
</dbReference>
<evidence type="ECO:0000256" key="1">
    <source>
        <dbReference type="ARBA" id="ARBA00023002"/>
    </source>
</evidence>
<protein>
    <submittedName>
        <fullName evidence="3">LLM class flavin-dependent oxidoreductase</fullName>
        <ecNumber evidence="3">1.-.-.-</ecNumber>
    </submittedName>
</protein>
<dbReference type="SUPFAM" id="SSF51679">
    <property type="entry name" value="Bacterial luciferase-like"/>
    <property type="match status" value="1"/>
</dbReference>
<comment type="caution">
    <text evidence="3">The sequence shown here is derived from an EMBL/GenBank/DDBJ whole genome shotgun (WGS) entry which is preliminary data.</text>
</comment>
<dbReference type="InterPro" id="IPR011251">
    <property type="entry name" value="Luciferase-like_dom"/>
</dbReference>
<dbReference type="InterPro" id="IPR036661">
    <property type="entry name" value="Luciferase-like_sf"/>
</dbReference>
<evidence type="ECO:0000313" key="3">
    <source>
        <dbReference type="EMBL" id="MFE1351153.1"/>
    </source>
</evidence>
<dbReference type="GO" id="GO:0016491">
    <property type="term" value="F:oxidoreductase activity"/>
    <property type="evidence" value="ECO:0007669"/>
    <property type="project" value="UniProtKB-KW"/>
</dbReference>
<dbReference type="Proteomes" id="UP001599542">
    <property type="component" value="Unassembled WGS sequence"/>
</dbReference>
<name>A0ABW6GEQ1_9ACTN</name>
<evidence type="ECO:0000313" key="4">
    <source>
        <dbReference type="Proteomes" id="UP001599542"/>
    </source>
</evidence>
<keyword evidence="4" id="KW-1185">Reference proteome</keyword>
<reference evidence="3 4" key="1">
    <citation type="submission" date="2024-09" db="EMBL/GenBank/DDBJ databases">
        <title>The Natural Products Discovery Center: Release of the First 8490 Sequenced Strains for Exploring Actinobacteria Biosynthetic Diversity.</title>
        <authorList>
            <person name="Kalkreuter E."/>
            <person name="Kautsar S.A."/>
            <person name="Yang D."/>
            <person name="Bader C.D."/>
            <person name="Teijaro C.N."/>
            <person name="Fluegel L."/>
            <person name="Davis C.M."/>
            <person name="Simpson J.R."/>
            <person name="Lauterbach L."/>
            <person name="Steele A.D."/>
            <person name="Gui C."/>
            <person name="Meng S."/>
            <person name="Li G."/>
            <person name="Viehrig K."/>
            <person name="Ye F."/>
            <person name="Su P."/>
            <person name="Kiefer A.F."/>
            <person name="Nichols A."/>
            <person name="Cepeda A.J."/>
            <person name="Yan W."/>
            <person name="Fan B."/>
            <person name="Jiang Y."/>
            <person name="Adhikari A."/>
            <person name="Zheng C.-J."/>
            <person name="Schuster L."/>
            <person name="Cowan T.M."/>
            <person name="Smanski M.J."/>
            <person name="Chevrette M.G."/>
            <person name="De Carvalho L.P.S."/>
            <person name="Shen B."/>
        </authorList>
    </citation>
    <scope>NUCLEOTIDE SEQUENCE [LARGE SCALE GENOMIC DNA]</scope>
    <source>
        <strain evidence="3 4">NPDC058753</strain>
    </source>
</reference>
<dbReference type="EC" id="1.-.-.-" evidence="3"/>